<evidence type="ECO:0000313" key="6">
    <source>
        <dbReference type="EMBL" id="RXH80495.1"/>
    </source>
</evidence>
<dbReference type="InterPro" id="IPR050295">
    <property type="entry name" value="Plant_2OG-oxidoreductases"/>
</dbReference>
<dbReference type="EMBL" id="RDQH01000338">
    <property type="protein sequence ID" value="RXH80495.1"/>
    <property type="molecule type" value="Genomic_DNA"/>
</dbReference>
<dbReference type="STRING" id="3750.A0A498IEE5"/>
<dbReference type="Pfam" id="PF03171">
    <property type="entry name" value="2OG-FeII_Oxy"/>
    <property type="match status" value="1"/>
</dbReference>
<dbReference type="InterPro" id="IPR005123">
    <property type="entry name" value="Oxoglu/Fe-dep_dioxygenase_dom"/>
</dbReference>
<comment type="caution">
    <text evidence="6">The sequence shown here is derived from an EMBL/GenBank/DDBJ whole genome shotgun (WGS) entry which is preliminary data.</text>
</comment>
<dbReference type="Gene3D" id="2.60.120.330">
    <property type="entry name" value="B-lactam Antibiotic, Isopenicillin N Synthase, Chain"/>
    <property type="match status" value="2"/>
</dbReference>
<accession>A0A498IEE5</accession>
<dbReference type="AlphaFoldDB" id="A0A498IEE5"/>
<gene>
    <name evidence="6" type="ORF">DVH24_004409</name>
</gene>
<evidence type="ECO:0000256" key="3">
    <source>
        <dbReference type="ARBA" id="ARBA00022896"/>
    </source>
</evidence>
<dbReference type="PANTHER" id="PTHR47991">
    <property type="entry name" value="OXOGLUTARATE/IRON-DEPENDENT DIOXYGENASE"/>
    <property type="match status" value="1"/>
</dbReference>
<keyword evidence="3" id="KW-0847">Vitamin C</keyword>
<dbReference type="Proteomes" id="UP000290289">
    <property type="component" value="Chromosome 12"/>
</dbReference>
<dbReference type="PROSITE" id="PS51471">
    <property type="entry name" value="FE2OG_OXY"/>
    <property type="match status" value="1"/>
</dbReference>
<dbReference type="SUPFAM" id="SSF51197">
    <property type="entry name" value="Clavaminate synthase-like"/>
    <property type="match status" value="3"/>
</dbReference>
<protein>
    <recommendedName>
        <fullName evidence="5">Fe2OG dioxygenase domain-containing protein</fullName>
    </recommendedName>
</protein>
<dbReference type="GO" id="GO:0031418">
    <property type="term" value="F:L-ascorbic acid binding"/>
    <property type="evidence" value="ECO:0007669"/>
    <property type="project" value="UniProtKB-KW"/>
</dbReference>
<evidence type="ECO:0000256" key="4">
    <source>
        <dbReference type="ARBA" id="ARBA00023004"/>
    </source>
</evidence>
<keyword evidence="7" id="KW-1185">Reference proteome</keyword>
<keyword evidence="2" id="KW-0479">Metal-binding</keyword>
<keyword evidence="4" id="KW-0408">Iron</keyword>
<evidence type="ECO:0000313" key="7">
    <source>
        <dbReference type="Proteomes" id="UP000290289"/>
    </source>
</evidence>
<comment type="similarity">
    <text evidence="1">Belongs to the iron/ascorbate-dependent oxidoreductase family.</text>
</comment>
<dbReference type="FunFam" id="2.60.120.330:FF:000079">
    <property type="entry name" value="Protein SRG1"/>
    <property type="match status" value="1"/>
</dbReference>
<evidence type="ECO:0000256" key="1">
    <source>
        <dbReference type="ARBA" id="ARBA00008056"/>
    </source>
</evidence>
<organism evidence="6 7">
    <name type="scientific">Malus domestica</name>
    <name type="common">Apple</name>
    <name type="synonym">Pyrus malus</name>
    <dbReference type="NCBI Taxonomy" id="3750"/>
    <lineage>
        <taxon>Eukaryota</taxon>
        <taxon>Viridiplantae</taxon>
        <taxon>Streptophyta</taxon>
        <taxon>Embryophyta</taxon>
        <taxon>Tracheophyta</taxon>
        <taxon>Spermatophyta</taxon>
        <taxon>Magnoliopsida</taxon>
        <taxon>eudicotyledons</taxon>
        <taxon>Gunneridae</taxon>
        <taxon>Pentapetalae</taxon>
        <taxon>rosids</taxon>
        <taxon>fabids</taxon>
        <taxon>Rosales</taxon>
        <taxon>Rosaceae</taxon>
        <taxon>Amygdaloideae</taxon>
        <taxon>Maleae</taxon>
        <taxon>Malus</taxon>
    </lineage>
</organism>
<dbReference type="InterPro" id="IPR044861">
    <property type="entry name" value="IPNS-like_FE2OG_OXY"/>
</dbReference>
<name>A0A498IEE5_MALDO</name>
<feature type="domain" description="Fe2OG dioxygenase" evidence="5">
    <location>
        <begin position="390"/>
        <end position="491"/>
    </location>
</feature>
<dbReference type="Pfam" id="PF14226">
    <property type="entry name" value="DIOX_N"/>
    <property type="match status" value="1"/>
</dbReference>
<sequence length="579" mass="65380">MGSTWSNEHRAATTEGQARLSYTTFLIPHDDVEIEPFDHMMDCPRSVWKYKKVRCGDYLRESFKMKMNGKAHTQGGFIEGYSSEVRKVGGKLPRSLSLHVGAEKDALLGLHQELVQYFRANYYPPCSMPYKVQGMTQTKTPSPYCCFQDVALISATNPTHTCARIHCYRITDLSRRRTGAVDSNSQCSRSKSWRQMAFAPNVQEMVRSNPLQVPETFLVSRKEEDEPKSTADVLDLSSKIPILDLSLLSREHKEELNKLDQACKEWGFFQVVNHGVATELLQEMKDATAKFFELPLEEKNKIRMSGGREGYGQAYAISEGQTMDWSDTLILSLYPAQSRDLQFWPTAPNGFRETIEAYSSEVKRIGEELIRSLSTIMELEKDALLGLHKEVLQALRVNYTPPCSMPDKVLALGPHSDTTTITILMQEDNVTGLQIRKEGKWVPVKPIPNALVVNVGDALEIWSNGKYKSIEHRAVPNESRLRISYASFLFPHTDAEVGPFDHMVESSRIYKKLKFGDYMAKAIKGKLDGKAHTEMAKIGTTSEWVTHPESALGPFSLNFRIPTESEVSELPKGLVLVIR</sequence>
<dbReference type="GO" id="GO:0046872">
    <property type="term" value="F:metal ion binding"/>
    <property type="evidence" value="ECO:0007669"/>
    <property type="project" value="UniProtKB-KW"/>
</dbReference>
<reference evidence="6 7" key="1">
    <citation type="submission" date="2018-10" db="EMBL/GenBank/DDBJ databases">
        <title>A high-quality apple genome assembly.</title>
        <authorList>
            <person name="Hu J."/>
        </authorList>
    </citation>
    <scope>NUCLEOTIDE SEQUENCE [LARGE SCALE GENOMIC DNA]</scope>
    <source>
        <strain evidence="7">cv. HFTH1</strain>
        <tissue evidence="6">Young leaf</tissue>
    </source>
</reference>
<evidence type="ECO:0000256" key="2">
    <source>
        <dbReference type="ARBA" id="ARBA00022723"/>
    </source>
</evidence>
<proteinExistence type="inferred from homology"/>
<dbReference type="InterPro" id="IPR027443">
    <property type="entry name" value="IPNS-like_sf"/>
</dbReference>
<evidence type="ECO:0000259" key="5">
    <source>
        <dbReference type="PROSITE" id="PS51471"/>
    </source>
</evidence>
<dbReference type="InterPro" id="IPR026992">
    <property type="entry name" value="DIOX_N"/>
</dbReference>